<name>A0AAP0IJJ5_9MAGN</name>
<dbReference type="InterPro" id="IPR002885">
    <property type="entry name" value="PPR_rpt"/>
</dbReference>
<dbReference type="PANTHER" id="PTHR47926:SF413">
    <property type="entry name" value="REPEAT (TPR)-LIKE SUPERFAMILY PROTEIN, PUTATIVE-RELATED"/>
    <property type="match status" value="1"/>
</dbReference>
<dbReference type="Gene3D" id="1.25.40.10">
    <property type="entry name" value="Tetratricopeptide repeat domain"/>
    <property type="match status" value="4"/>
</dbReference>
<dbReference type="FunFam" id="1.25.40.10:FF:000333">
    <property type="entry name" value="Pentatricopeptide repeat-containing protein"/>
    <property type="match status" value="1"/>
</dbReference>
<evidence type="ECO:0000313" key="4">
    <source>
        <dbReference type="EMBL" id="KAK9116577.1"/>
    </source>
</evidence>
<dbReference type="PROSITE" id="PS51375">
    <property type="entry name" value="PPR"/>
    <property type="match status" value="6"/>
</dbReference>
<dbReference type="InterPro" id="IPR046960">
    <property type="entry name" value="PPR_At4g14850-like_plant"/>
</dbReference>
<dbReference type="Pfam" id="PF01535">
    <property type="entry name" value="PPR"/>
    <property type="match status" value="1"/>
</dbReference>
<feature type="repeat" description="PPR" evidence="3">
    <location>
        <begin position="381"/>
        <end position="415"/>
    </location>
</feature>
<dbReference type="Pfam" id="PF13041">
    <property type="entry name" value="PPR_2"/>
    <property type="match status" value="4"/>
</dbReference>
<dbReference type="NCBIfam" id="TIGR00756">
    <property type="entry name" value="PPR"/>
    <property type="match status" value="7"/>
</dbReference>
<dbReference type="GO" id="GO:0048731">
    <property type="term" value="P:system development"/>
    <property type="evidence" value="ECO:0007669"/>
    <property type="project" value="UniProtKB-ARBA"/>
</dbReference>
<dbReference type="InterPro" id="IPR011990">
    <property type="entry name" value="TPR-like_helical_dom_sf"/>
</dbReference>
<proteinExistence type="inferred from homology"/>
<dbReference type="AlphaFoldDB" id="A0AAP0IJJ5"/>
<keyword evidence="2" id="KW-0677">Repeat</keyword>
<feature type="repeat" description="PPR" evidence="3">
    <location>
        <begin position="218"/>
        <end position="252"/>
    </location>
</feature>
<evidence type="ECO:0000256" key="1">
    <source>
        <dbReference type="ARBA" id="ARBA00006643"/>
    </source>
</evidence>
<evidence type="ECO:0000256" key="2">
    <source>
        <dbReference type="ARBA" id="ARBA00022737"/>
    </source>
</evidence>
<gene>
    <name evidence="4" type="ORF">Sjap_015524</name>
</gene>
<reference evidence="4 5" key="1">
    <citation type="submission" date="2024-01" db="EMBL/GenBank/DDBJ databases">
        <title>Genome assemblies of Stephania.</title>
        <authorList>
            <person name="Yang L."/>
        </authorList>
    </citation>
    <scope>NUCLEOTIDE SEQUENCE [LARGE SCALE GENOMIC DNA]</scope>
    <source>
        <strain evidence="4">QJT</strain>
        <tissue evidence="4">Leaf</tissue>
    </source>
</reference>
<dbReference type="FunFam" id="1.25.40.10:FF:000690">
    <property type="entry name" value="Pentatricopeptide repeat-containing protein"/>
    <property type="match status" value="1"/>
</dbReference>
<comment type="caution">
    <text evidence="4">The sequence shown here is derived from an EMBL/GenBank/DDBJ whole genome shotgun (WGS) entry which is preliminary data.</text>
</comment>
<dbReference type="FunFam" id="1.25.40.10:FF:000557">
    <property type="entry name" value="Pentatricopeptide repeat-containing protein, chloroplastic"/>
    <property type="match status" value="1"/>
</dbReference>
<comment type="similarity">
    <text evidence="1">Belongs to the PPR family. PCMP-H subfamily.</text>
</comment>
<accession>A0AAP0IJJ5</accession>
<dbReference type="Proteomes" id="UP001417504">
    <property type="component" value="Unassembled WGS sequence"/>
</dbReference>
<organism evidence="4 5">
    <name type="scientific">Stephania japonica</name>
    <dbReference type="NCBI Taxonomy" id="461633"/>
    <lineage>
        <taxon>Eukaryota</taxon>
        <taxon>Viridiplantae</taxon>
        <taxon>Streptophyta</taxon>
        <taxon>Embryophyta</taxon>
        <taxon>Tracheophyta</taxon>
        <taxon>Spermatophyta</taxon>
        <taxon>Magnoliopsida</taxon>
        <taxon>Ranunculales</taxon>
        <taxon>Menispermaceae</taxon>
        <taxon>Menispermoideae</taxon>
        <taxon>Cissampelideae</taxon>
        <taxon>Stephania</taxon>
    </lineage>
</organism>
<evidence type="ECO:0000256" key="3">
    <source>
        <dbReference type="PROSITE-ProRule" id="PRU00708"/>
    </source>
</evidence>
<feature type="repeat" description="PPR" evidence="3">
    <location>
        <begin position="280"/>
        <end position="314"/>
    </location>
</feature>
<dbReference type="PANTHER" id="PTHR47926">
    <property type="entry name" value="PENTATRICOPEPTIDE REPEAT-CONTAINING PROTEIN"/>
    <property type="match status" value="1"/>
</dbReference>
<feature type="repeat" description="PPR" evidence="3">
    <location>
        <begin position="187"/>
        <end position="217"/>
    </location>
</feature>
<keyword evidence="5" id="KW-1185">Reference proteome</keyword>
<dbReference type="Pfam" id="PF20431">
    <property type="entry name" value="E_motif"/>
    <property type="match status" value="1"/>
</dbReference>
<dbReference type="Pfam" id="PF12854">
    <property type="entry name" value="PPR_1"/>
    <property type="match status" value="1"/>
</dbReference>
<evidence type="ECO:0000313" key="5">
    <source>
        <dbReference type="Proteomes" id="UP001417504"/>
    </source>
</evidence>
<feature type="repeat" description="PPR" evidence="3">
    <location>
        <begin position="84"/>
        <end position="118"/>
    </location>
</feature>
<dbReference type="InterPro" id="IPR046848">
    <property type="entry name" value="E_motif"/>
</dbReference>
<sequence>MSSSSSSTAIRAPTWFSKRRLFEQHLSELHKCPNLTHLKQIHAQIFRANLHQDPYVAPKLIVAFARFRQMPLALNVFNQIQHPNVLLYNTLIRAYAQNAQDSHALSAFFEMQNNGVFPDNFTYPFLLKACSGVFGLNQVQMIHAHIEKFGFCYDIFVPNSLIDCYSKIGARGIVAAKRVFDSMPERDVVSWNSMISGLVKVGELEQACRLFEEMPKRDTVSWNAILDGYVKAGKMDAAFELFERMPERNVVSWSTVILGYSKAGDIEMARMLFDRMPAKNLVTWTIMIAGYAEKGLAKEAFFLFDQLEKSRMEPDDGTFVSILSACAESGLLGLGKRVHACYKRKRLGYSTQVCNALVDMYSKCGNVDVAMEIFNGMVKKDVVSWNSILQGLAVHGHGERALKIFSRMRDEGVLPDGVTFVGVLCACTHIGLVNDGRRYFSMMEREYGIAPQVEHYGCMIDLLGKGGYLKEALELVKSMPMEPNAIIWGTLLGACRIHNNVELAEEVVERLIKLEPSNAGNYAILCNIYAAAGHWDDFAKVRLRMKSASVPKQAGASLIELDDEVHEFTVADRSHPQSSRIYSMMERLGKHLKQVGYVPNAHY</sequence>
<dbReference type="GO" id="GO:0003729">
    <property type="term" value="F:mRNA binding"/>
    <property type="evidence" value="ECO:0007669"/>
    <property type="project" value="UniProtKB-ARBA"/>
</dbReference>
<dbReference type="EMBL" id="JBBNAE010000006">
    <property type="protein sequence ID" value="KAK9116577.1"/>
    <property type="molecule type" value="Genomic_DNA"/>
</dbReference>
<dbReference type="FunFam" id="1.25.40.10:FF:000125">
    <property type="entry name" value="Pentatricopeptide repeat-containing protein"/>
    <property type="match status" value="1"/>
</dbReference>
<dbReference type="GO" id="GO:0009451">
    <property type="term" value="P:RNA modification"/>
    <property type="evidence" value="ECO:0007669"/>
    <property type="project" value="InterPro"/>
</dbReference>
<feature type="repeat" description="PPR" evidence="3">
    <location>
        <begin position="350"/>
        <end position="380"/>
    </location>
</feature>
<protein>
    <submittedName>
        <fullName evidence="4">Uncharacterized protein</fullName>
    </submittedName>
</protein>